<organism evidence="1 2">
    <name type="scientific">Roseomonas acroporae</name>
    <dbReference type="NCBI Taxonomy" id="2937791"/>
    <lineage>
        <taxon>Bacteria</taxon>
        <taxon>Pseudomonadati</taxon>
        <taxon>Pseudomonadota</taxon>
        <taxon>Alphaproteobacteria</taxon>
        <taxon>Acetobacterales</taxon>
        <taxon>Roseomonadaceae</taxon>
        <taxon>Roseomonas</taxon>
    </lineage>
</organism>
<gene>
    <name evidence="1" type="ORF">M0638_28405</name>
</gene>
<dbReference type="EMBL" id="JALPRX010000259">
    <property type="protein sequence ID" value="MCK8788278.1"/>
    <property type="molecule type" value="Genomic_DNA"/>
</dbReference>
<reference evidence="1" key="1">
    <citation type="submission" date="2022-04" db="EMBL/GenBank/DDBJ databases">
        <title>Roseomonas acroporae sp. nov., isolated from coral Acropora digitifera.</title>
        <authorList>
            <person name="Sun H."/>
        </authorList>
    </citation>
    <scope>NUCLEOTIDE SEQUENCE</scope>
    <source>
        <strain evidence="1">NAR14</strain>
    </source>
</reference>
<evidence type="ECO:0000313" key="2">
    <source>
        <dbReference type="Proteomes" id="UP001139516"/>
    </source>
</evidence>
<name>A0A9X2BWY7_9PROT</name>
<dbReference type="AlphaFoldDB" id="A0A9X2BWY7"/>
<sequence length="78" mass="8594">MSLHLTARSDRNVTYRTAYAGIVPARRRETPEILERISADAERKILESRIHPDAAERPICTMIPDGYAVASTGTIAVA</sequence>
<dbReference type="Proteomes" id="UP001139516">
    <property type="component" value="Unassembled WGS sequence"/>
</dbReference>
<feature type="non-terminal residue" evidence="1">
    <location>
        <position position="78"/>
    </location>
</feature>
<accession>A0A9X2BWY7</accession>
<evidence type="ECO:0000313" key="1">
    <source>
        <dbReference type="EMBL" id="MCK8788278.1"/>
    </source>
</evidence>
<keyword evidence="2" id="KW-1185">Reference proteome</keyword>
<proteinExistence type="predicted"/>
<dbReference type="RefSeq" id="WP_248670318.1">
    <property type="nucleotide sequence ID" value="NZ_JALPRX010000259.1"/>
</dbReference>
<comment type="caution">
    <text evidence="1">The sequence shown here is derived from an EMBL/GenBank/DDBJ whole genome shotgun (WGS) entry which is preliminary data.</text>
</comment>
<protein>
    <submittedName>
        <fullName evidence="1">Uncharacterized protein</fullName>
    </submittedName>
</protein>